<gene>
    <name evidence="2" type="ORF">ARMOST_10081</name>
</gene>
<accession>A0A284RDB7</accession>
<evidence type="ECO:0000313" key="3">
    <source>
        <dbReference type="Proteomes" id="UP000219338"/>
    </source>
</evidence>
<evidence type="ECO:0000313" key="2">
    <source>
        <dbReference type="EMBL" id="SJL06739.1"/>
    </source>
</evidence>
<evidence type="ECO:0000256" key="1">
    <source>
        <dbReference type="SAM" id="MobiDB-lite"/>
    </source>
</evidence>
<organism evidence="2 3">
    <name type="scientific">Armillaria ostoyae</name>
    <name type="common">Armillaria root rot fungus</name>
    <dbReference type="NCBI Taxonomy" id="47428"/>
    <lineage>
        <taxon>Eukaryota</taxon>
        <taxon>Fungi</taxon>
        <taxon>Dikarya</taxon>
        <taxon>Basidiomycota</taxon>
        <taxon>Agaricomycotina</taxon>
        <taxon>Agaricomycetes</taxon>
        <taxon>Agaricomycetidae</taxon>
        <taxon>Agaricales</taxon>
        <taxon>Marasmiineae</taxon>
        <taxon>Physalacriaceae</taxon>
        <taxon>Armillaria</taxon>
    </lineage>
</organism>
<sequence>MQHVLSFLGWKAHWWWEQHSLRKVRHDKRLWEGLCAYAFQQRDLQLALKSSFQSLWLYPLQEVEIHLNANMSTNKGVNKGEADDDDDDLEIDSDLEGDGEGSDFNDSDNEET</sequence>
<dbReference type="Proteomes" id="UP000219338">
    <property type="component" value="Unassembled WGS sequence"/>
</dbReference>
<keyword evidence="3" id="KW-1185">Reference proteome</keyword>
<dbReference type="AlphaFoldDB" id="A0A284RDB7"/>
<name>A0A284RDB7_ARMOS</name>
<protein>
    <submittedName>
        <fullName evidence="2">Uncharacterized protein</fullName>
    </submittedName>
</protein>
<reference evidence="3" key="1">
    <citation type="journal article" date="2017" name="Nat. Ecol. Evol.">
        <title>Genome expansion and lineage-specific genetic innovations in the forest pathogenic fungi Armillaria.</title>
        <authorList>
            <person name="Sipos G."/>
            <person name="Prasanna A.N."/>
            <person name="Walter M.C."/>
            <person name="O'Connor E."/>
            <person name="Balint B."/>
            <person name="Krizsan K."/>
            <person name="Kiss B."/>
            <person name="Hess J."/>
            <person name="Varga T."/>
            <person name="Slot J."/>
            <person name="Riley R."/>
            <person name="Boka B."/>
            <person name="Rigling D."/>
            <person name="Barry K."/>
            <person name="Lee J."/>
            <person name="Mihaltcheva S."/>
            <person name="LaButti K."/>
            <person name="Lipzen A."/>
            <person name="Waldron R."/>
            <person name="Moloney N.M."/>
            <person name="Sperisen C."/>
            <person name="Kredics L."/>
            <person name="Vagvoelgyi C."/>
            <person name="Patrignani A."/>
            <person name="Fitzpatrick D."/>
            <person name="Nagy I."/>
            <person name="Doyle S."/>
            <person name="Anderson J.B."/>
            <person name="Grigoriev I.V."/>
            <person name="Gueldener U."/>
            <person name="Muensterkoetter M."/>
            <person name="Nagy L.G."/>
        </authorList>
    </citation>
    <scope>NUCLEOTIDE SEQUENCE [LARGE SCALE GENOMIC DNA]</scope>
    <source>
        <strain evidence="3">C18/9</strain>
    </source>
</reference>
<feature type="compositionally biased region" description="Acidic residues" evidence="1">
    <location>
        <begin position="82"/>
        <end position="112"/>
    </location>
</feature>
<feature type="region of interest" description="Disordered" evidence="1">
    <location>
        <begin position="71"/>
        <end position="112"/>
    </location>
</feature>
<dbReference type="EMBL" id="FUEG01000007">
    <property type="protein sequence ID" value="SJL06739.1"/>
    <property type="molecule type" value="Genomic_DNA"/>
</dbReference>
<proteinExistence type="predicted"/>